<name>A0A381PXN2_9ZZZZ</name>
<sequence>MITQNMDYSDSDTILEAYIAYEESESQKPLVLVSHDWSGRREFACRAAERIAEMGYIGFALDMYGKGVFGADGDAELNSSLMNPLASDRDKLRQRVNSALSAGCSIPQVDASRVAAMGYCFGGMCVLELARSGAEVLGVASIHGILAAGDLPNEDINARVLCLHGHDDPMVPPEQVLDFETEMTEAGVDWQIHAYGSTMHAFTNPAANNPAFGTVYSELAERRAYQALANFFEEIF</sequence>
<feature type="domain" description="Dienelactone hydrolase" evidence="1">
    <location>
        <begin position="16"/>
        <end position="235"/>
    </location>
</feature>
<dbReference type="PANTHER" id="PTHR22946">
    <property type="entry name" value="DIENELACTONE HYDROLASE DOMAIN-CONTAINING PROTEIN-RELATED"/>
    <property type="match status" value="1"/>
</dbReference>
<proteinExistence type="predicted"/>
<gene>
    <name evidence="2" type="ORF">METZ01_LOCUS23583</name>
</gene>
<dbReference type="EMBL" id="UINC01001099">
    <property type="protein sequence ID" value="SUZ70729.1"/>
    <property type="molecule type" value="Genomic_DNA"/>
</dbReference>
<dbReference type="PANTHER" id="PTHR22946:SF0">
    <property type="entry name" value="DIENELACTONE HYDROLASE DOMAIN-CONTAINING PROTEIN"/>
    <property type="match status" value="1"/>
</dbReference>
<dbReference type="SUPFAM" id="SSF53474">
    <property type="entry name" value="alpha/beta-Hydrolases"/>
    <property type="match status" value="1"/>
</dbReference>
<evidence type="ECO:0000259" key="1">
    <source>
        <dbReference type="Pfam" id="PF01738"/>
    </source>
</evidence>
<dbReference type="InterPro" id="IPR050261">
    <property type="entry name" value="FrsA_esterase"/>
</dbReference>
<dbReference type="Gene3D" id="3.40.50.1820">
    <property type="entry name" value="alpha/beta hydrolase"/>
    <property type="match status" value="1"/>
</dbReference>
<accession>A0A381PXN2</accession>
<protein>
    <recommendedName>
        <fullName evidence="1">Dienelactone hydrolase domain-containing protein</fullName>
    </recommendedName>
</protein>
<dbReference type="GO" id="GO:0016787">
    <property type="term" value="F:hydrolase activity"/>
    <property type="evidence" value="ECO:0007669"/>
    <property type="project" value="InterPro"/>
</dbReference>
<dbReference type="Pfam" id="PF01738">
    <property type="entry name" value="DLH"/>
    <property type="match status" value="1"/>
</dbReference>
<dbReference type="InterPro" id="IPR029058">
    <property type="entry name" value="AB_hydrolase_fold"/>
</dbReference>
<reference evidence="2" key="1">
    <citation type="submission" date="2018-05" db="EMBL/GenBank/DDBJ databases">
        <authorList>
            <person name="Lanie J.A."/>
            <person name="Ng W.-L."/>
            <person name="Kazmierczak K.M."/>
            <person name="Andrzejewski T.M."/>
            <person name="Davidsen T.M."/>
            <person name="Wayne K.J."/>
            <person name="Tettelin H."/>
            <person name="Glass J.I."/>
            <person name="Rusch D."/>
            <person name="Podicherti R."/>
            <person name="Tsui H.-C.T."/>
            <person name="Winkler M.E."/>
        </authorList>
    </citation>
    <scope>NUCLEOTIDE SEQUENCE</scope>
</reference>
<organism evidence="2">
    <name type="scientific">marine metagenome</name>
    <dbReference type="NCBI Taxonomy" id="408172"/>
    <lineage>
        <taxon>unclassified sequences</taxon>
        <taxon>metagenomes</taxon>
        <taxon>ecological metagenomes</taxon>
    </lineage>
</organism>
<evidence type="ECO:0000313" key="2">
    <source>
        <dbReference type="EMBL" id="SUZ70729.1"/>
    </source>
</evidence>
<dbReference type="AlphaFoldDB" id="A0A381PXN2"/>
<dbReference type="InterPro" id="IPR002925">
    <property type="entry name" value="Dienelactn_hydro"/>
</dbReference>